<dbReference type="PIRSF" id="PIRSF000714">
    <property type="entry name" value="HIT"/>
    <property type="match status" value="1"/>
</dbReference>
<evidence type="ECO:0000256" key="1">
    <source>
        <dbReference type="PROSITE-ProRule" id="PRU00464"/>
    </source>
</evidence>
<sequence>MSNVSACDLCDGDGGQLVFRSDGYRVVLVDEAAYPGFCRVIWNGHVKEMTDLSPVDRNALMQAVWAVEAAVREVMQPEKINVASLGNMTPHVHWHVIPRYADDAHFPSPVWAEVKRDTPAATLEQRRAKLPQLRTAIERHLATPS</sequence>
<evidence type="ECO:0000313" key="3">
    <source>
        <dbReference type="EMBL" id="MFL9880724.1"/>
    </source>
</evidence>
<dbReference type="InterPro" id="IPR026026">
    <property type="entry name" value="HIT_Hint"/>
</dbReference>
<dbReference type="Pfam" id="PF01230">
    <property type="entry name" value="HIT"/>
    <property type="match status" value="1"/>
</dbReference>
<feature type="domain" description="HIT" evidence="2">
    <location>
        <begin position="5"/>
        <end position="106"/>
    </location>
</feature>
<dbReference type="InterPro" id="IPR011146">
    <property type="entry name" value="HIT-like"/>
</dbReference>
<evidence type="ECO:0000259" key="2">
    <source>
        <dbReference type="PROSITE" id="PS51084"/>
    </source>
</evidence>
<dbReference type="RefSeq" id="WP_408169738.1">
    <property type="nucleotide sequence ID" value="NZ_JAQQFR010000015.1"/>
</dbReference>
<dbReference type="PROSITE" id="PS51084">
    <property type="entry name" value="HIT_2"/>
    <property type="match status" value="1"/>
</dbReference>
<accession>A0ABW8ZFL4</accession>
<keyword evidence="4" id="KW-1185">Reference proteome</keyword>
<feature type="short sequence motif" description="Histidine triad motif" evidence="1">
    <location>
        <begin position="91"/>
        <end position="95"/>
    </location>
</feature>
<dbReference type="Proteomes" id="UP001629214">
    <property type="component" value="Unassembled WGS sequence"/>
</dbReference>
<dbReference type="EMBL" id="JAQQFR010000015">
    <property type="protein sequence ID" value="MFL9880724.1"/>
    <property type="molecule type" value="Genomic_DNA"/>
</dbReference>
<dbReference type="Gene3D" id="3.30.428.10">
    <property type="entry name" value="HIT-like"/>
    <property type="match status" value="1"/>
</dbReference>
<evidence type="ECO:0000313" key="4">
    <source>
        <dbReference type="Proteomes" id="UP001629214"/>
    </source>
</evidence>
<proteinExistence type="predicted"/>
<comment type="caution">
    <text evidence="3">The sequence shown here is derived from an EMBL/GenBank/DDBJ whole genome shotgun (WGS) entry which is preliminary data.</text>
</comment>
<dbReference type="SUPFAM" id="SSF54197">
    <property type="entry name" value="HIT-like"/>
    <property type="match status" value="1"/>
</dbReference>
<name>A0ABW8ZFL4_9BURK</name>
<organism evidence="3 4">
    <name type="scientific">Herbaspirillum rhizosphaerae</name>
    <dbReference type="NCBI Taxonomy" id="346179"/>
    <lineage>
        <taxon>Bacteria</taxon>
        <taxon>Pseudomonadati</taxon>
        <taxon>Pseudomonadota</taxon>
        <taxon>Betaproteobacteria</taxon>
        <taxon>Burkholderiales</taxon>
        <taxon>Oxalobacteraceae</taxon>
        <taxon>Herbaspirillum</taxon>
    </lineage>
</organism>
<gene>
    <name evidence="3" type="ORF">PQR63_20165</name>
</gene>
<protein>
    <submittedName>
        <fullName evidence="3">HIT family protein</fullName>
    </submittedName>
</protein>
<dbReference type="InterPro" id="IPR036265">
    <property type="entry name" value="HIT-like_sf"/>
</dbReference>
<reference evidence="3 4" key="1">
    <citation type="journal article" date="2024" name="Chem. Sci.">
        <title>Discovery of megapolipeptins by genome mining of a Burkholderiales bacteria collection.</title>
        <authorList>
            <person name="Paulo B.S."/>
            <person name="Recchia M.J.J."/>
            <person name="Lee S."/>
            <person name="Fergusson C.H."/>
            <person name="Romanowski S.B."/>
            <person name="Hernandez A."/>
            <person name="Krull N."/>
            <person name="Liu D.Y."/>
            <person name="Cavanagh H."/>
            <person name="Bos A."/>
            <person name="Gray C.A."/>
            <person name="Murphy B.T."/>
            <person name="Linington R.G."/>
            <person name="Eustaquio A.S."/>
        </authorList>
    </citation>
    <scope>NUCLEOTIDE SEQUENCE [LARGE SCALE GENOMIC DNA]</scope>
    <source>
        <strain evidence="3 4">RL21-008-BIB-B</strain>
    </source>
</reference>